<dbReference type="Pfam" id="PF20649">
    <property type="entry name" value="COG5_C"/>
    <property type="match status" value="1"/>
</dbReference>
<dbReference type="VEuPathDB" id="VectorBase:GPAI033705"/>
<dbReference type="InterPro" id="IPR049176">
    <property type="entry name" value="COG5_N"/>
</dbReference>
<dbReference type="GO" id="GO:0006891">
    <property type="term" value="P:intra-Golgi vesicle-mediated transport"/>
    <property type="evidence" value="ECO:0007669"/>
    <property type="project" value="InterPro"/>
</dbReference>
<keyword evidence="3" id="KW-0333">Golgi apparatus</keyword>
<feature type="domain" description="Conserved oligomeric Golgi complex subunit 5 helical" evidence="6">
    <location>
        <begin position="165"/>
        <end position="369"/>
    </location>
</feature>
<comment type="subcellular location">
    <subcellularLocation>
        <location evidence="1">Golgi apparatus membrane</location>
        <topology evidence="1">Peripheral membrane protein</topology>
    </subcellularLocation>
</comment>
<accession>A0A1B0A3Y0</accession>
<reference evidence="7" key="2">
    <citation type="submission" date="2020-05" db="UniProtKB">
        <authorList>
            <consortium name="EnsemblMetazoa"/>
        </authorList>
    </citation>
    <scope>IDENTIFICATION</scope>
    <source>
        <strain evidence="7">IAEA</strain>
    </source>
</reference>
<evidence type="ECO:0000256" key="2">
    <source>
        <dbReference type="ARBA" id="ARBA00020974"/>
    </source>
</evidence>
<keyword evidence="4" id="KW-0472">Membrane</keyword>
<evidence type="ECO:0000256" key="4">
    <source>
        <dbReference type="ARBA" id="ARBA00023136"/>
    </source>
</evidence>
<reference evidence="8" key="1">
    <citation type="submission" date="2014-03" db="EMBL/GenBank/DDBJ databases">
        <authorList>
            <person name="Aksoy S."/>
            <person name="Warren W."/>
            <person name="Wilson R.K."/>
        </authorList>
    </citation>
    <scope>NUCLEOTIDE SEQUENCE [LARGE SCALE GENOMIC DNA]</scope>
    <source>
        <strain evidence="8">IAEA</strain>
    </source>
</reference>
<evidence type="ECO:0000259" key="6">
    <source>
        <dbReference type="Pfam" id="PF20649"/>
    </source>
</evidence>
<dbReference type="InterPro" id="IPR019465">
    <property type="entry name" value="Cog5"/>
</dbReference>
<organism evidence="7 8">
    <name type="scientific">Glossina pallidipes</name>
    <name type="common">Tsetse fly</name>
    <dbReference type="NCBI Taxonomy" id="7398"/>
    <lineage>
        <taxon>Eukaryota</taxon>
        <taxon>Metazoa</taxon>
        <taxon>Ecdysozoa</taxon>
        <taxon>Arthropoda</taxon>
        <taxon>Hexapoda</taxon>
        <taxon>Insecta</taxon>
        <taxon>Pterygota</taxon>
        <taxon>Neoptera</taxon>
        <taxon>Endopterygota</taxon>
        <taxon>Diptera</taxon>
        <taxon>Brachycera</taxon>
        <taxon>Muscomorpha</taxon>
        <taxon>Hippoboscoidea</taxon>
        <taxon>Glossinidae</taxon>
        <taxon>Glossina</taxon>
    </lineage>
</organism>
<evidence type="ECO:0000259" key="5">
    <source>
        <dbReference type="Pfam" id="PF10392"/>
    </source>
</evidence>
<protein>
    <recommendedName>
        <fullName evidence="2">Conserved oligomeric Golgi complex subunit 5</fullName>
    </recommendedName>
</protein>
<evidence type="ECO:0000256" key="3">
    <source>
        <dbReference type="ARBA" id="ARBA00023034"/>
    </source>
</evidence>
<evidence type="ECO:0000313" key="8">
    <source>
        <dbReference type="Proteomes" id="UP000092445"/>
    </source>
</evidence>
<dbReference type="GO" id="GO:0017119">
    <property type="term" value="C:Golgi transport complex"/>
    <property type="evidence" value="ECO:0007669"/>
    <property type="project" value="InterPro"/>
</dbReference>
<dbReference type="PANTHER" id="PTHR13228">
    <property type="entry name" value="CONSERVED OLIGOMERIC GOLGI COMPLEX COMPONENT 5"/>
    <property type="match status" value="1"/>
</dbReference>
<dbReference type="GO" id="GO:0000139">
    <property type="term" value="C:Golgi membrane"/>
    <property type="evidence" value="ECO:0007669"/>
    <property type="project" value="UniProtKB-SubCell"/>
</dbReference>
<keyword evidence="8" id="KW-1185">Reference proteome</keyword>
<sequence>MLKKAGRDIQIDDSNNKTENAIVEDEDITAALAAMNLTIGDQIKELSKRLNSINEELHQQVREKHGALLQQASHAGRFDADLNSIAEDVQQIKSSGYKLKSQVDQQYQLIENQSKVLSRLHELSHLLRSSKTLLTLTMKLKNTKDVLKQAELHFELNELLEDPGLKNIEFVQNARQYAINSRQKIRNLTQMQLITGLQEKNEPQIVNALKVFMNFNTLETSLDNLLTTFIANLEQSLKECFAGNDISVLCKTEATKSLSVSKNVTSNLRGPGKAPQLTTTQNFRAKFWKSMHWLIYDELYECCVQMQLLRKALEQVQHLGSAASNPEQFIQSGFWQAVQKLLKKSFSECPAHITQILQEGLSKLLSSVRGLELRLNGKFLFDEELFTPLEVGYVNKCANNMKACLAGIDLPSNDNIDSFIRVASAELSSSLVDSRLGNAVAGVFISCSKDFCTKLETQIKLGPDSVQVVDIPNVHQIQNTLLANILYYFKDSTKRMLRDLGEQCGKSKSSARNDITKALNQIDLLIYTILQQIMDSIVSTLNIIILSIHREPGLNSEKISASGPSMYMKELQEFINRAWSNHIAPFEDKDIVTKCGHEVAKRCIEFFIHNLSILRPVSQMGRQRLKNDCLYMESALKPLCPNISTLGNSARLLRAMSFLIVLTPDELVKQNVGEDSLVPSYIILLLMFGHADAVMQSPHTTVNWSNERLINWLEGHTNEREKLELIAGALQRYRDSVRRKKSEQYDPVYPLMVEFFEKASKSDT</sequence>
<dbReference type="STRING" id="7398.A0A1B0A3Y0"/>
<dbReference type="PANTHER" id="PTHR13228:SF3">
    <property type="entry name" value="CONSERVED OLIGOMERIC GOLGI COMPLEX SUBUNIT 5"/>
    <property type="match status" value="1"/>
</dbReference>
<evidence type="ECO:0000256" key="1">
    <source>
        <dbReference type="ARBA" id="ARBA00004395"/>
    </source>
</evidence>
<evidence type="ECO:0000313" key="7">
    <source>
        <dbReference type="EnsemblMetazoa" id="GPAI033705-PA"/>
    </source>
</evidence>
<feature type="domain" description="Conserved oligomeric Golgi complex subunit 5 N-terminal" evidence="5">
    <location>
        <begin position="35"/>
        <end position="140"/>
    </location>
</feature>
<proteinExistence type="predicted"/>
<dbReference type="Proteomes" id="UP000092445">
    <property type="component" value="Unassembled WGS sequence"/>
</dbReference>
<dbReference type="AlphaFoldDB" id="A0A1B0A3Y0"/>
<name>A0A1B0A3Y0_GLOPL</name>
<dbReference type="InterPro" id="IPR048485">
    <property type="entry name" value="COG5_helical"/>
</dbReference>
<dbReference type="Pfam" id="PF10392">
    <property type="entry name" value="COG5_N"/>
    <property type="match status" value="1"/>
</dbReference>
<dbReference type="EnsemblMetazoa" id="GPAI033705-RA">
    <property type="protein sequence ID" value="GPAI033705-PA"/>
    <property type="gene ID" value="GPAI033705"/>
</dbReference>